<dbReference type="AlphaFoldDB" id="A0A1V6LWB7"/>
<dbReference type="Pfam" id="PF11738">
    <property type="entry name" value="DUF3298"/>
    <property type="match status" value="1"/>
</dbReference>
<comment type="caution">
    <text evidence="3">The sequence shown here is derived from an EMBL/GenBank/DDBJ whole genome shotgun (WGS) entry which is preliminary data.</text>
</comment>
<keyword evidence="4" id="KW-1185">Reference proteome</keyword>
<dbReference type="Gene3D" id="3.90.640.20">
    <property type="entry name" value="Heat-shock cognate protein, ATPase"/>
    <property type="match status" value="1"/>
</dbReference>
<name>A0A1V6LWB7_9FLAO</name>
<evidence type="ECO:0000259" key="2">
    <source>
        <dbReference type="Pfam" id="PF13739"/>
    </source>
</evidence>
<organism evidence="3 4">
    <name type="scientific">Croceivirga radicis</name>
    <dbReference type="NCBI Taxonomy" id="1929488"/>
    <lineage>
        <taxon>Bacteria</taxon>
        <taxon>Pseudomonadati</taxon>
        <taxon>Bacteroidota</taxon>
        <taxon>Flavobacteriia</taxon>
        <taxon>Flavobacteriales</taxon>
        <taxon>Flavobacteriaceae</taxon>
        <taxon>Croceivirga</taxon>
    </lineage>
</organism>
<evidence type="ECO:0008006" key="5">
    <source>
        <dbReference type="Google" id="ProtNLM"/>
    </source>
</evidence>
<dbReference type="Proteomes" id="UP000191680">
    <property type="component" value="Unassembled WGS sequence"/>
</dbReference>
<feature type="domain" description="DUF3298" evidence="1">
    <location>
        <begin position="158"/>
        <end position="235"/>
    </location>
</feature>
<protein>
    <recommendedName>
        <fullName evidence="5">DUF3298/DUF4163 domain-containing protein</fullName>
    </recommendedName>
</protein>
<dbReference type="PROSITE" id="PS51257">
    <property type="entry name" value="PROKAR_LIPOPROTEIN"/>
    <property type="match status" value="1"/>
</dbReference>
<dbReference type="InterPro" id="IPR021729">
    <property type="entry name" value="DUF3298"/>
</dbReference>
<dbReference type="InterPro" id="IPR037126">
    <property type="entry name" value="PdaC/RsiV-like_sf"/>
</dbReference>
<accession>A0A1V6LWB7</accession>
<evidence type="ECO:0000259" key="1">
    <source>
        <dbReference type="Pfam" id="PF11738"/>
    </source>
</evidence>
<feature type="domain" description="Deacetylase PdaC" evidence="2">
    <location>
        <begin position="37"/>
        <end position="138"/>
    </location>
</feature>
<dbReference type="Pfam" id="PF13739">
    <property type="entry name" value="PdaC"/>
    <property type="match status" value="1"/>
</dbReference>
<evidence type="ECO:0000313" key="4">
    <source>
        <dbReference type="Proteomes" id="UP000191680"/>
    </source>
</evidence>
<dbReference type="Gene3D" id="3.30.565.40">
    <property type="entry name" value="Fervidobacterium nodosum Rt17-B1 like"/>
    <property type="match status" value="1"/>
</dbReference>
<reference evidence="3 4" key="1">
    <citation type="submission" date="2016-12" db="EMBL/GenBank/DDBJ databases">
        <authorList>
            <person name="Song W.-J."/>
            <person name="Kurnit D.M."/>
        </authorList>
    </citation>
    <scope>NUCLEOTIDE SEQUENCE [LARGE SCALE GENOMIC DNA]</scope>
    <source>
        <strain evidence="3 4">HSG9</strain>
    </source>
</reference>
<dbReference type="EMBL" id="MTBC01000001">
    <property type="protein sequence ID" value="OQD44415.1"/>
    <property type="molecule type" value="Genomic_DNA"/>
</dbReference>
<dbReference type="RefSeq" id="WP_176465430.1">
    <property type="nucleotide sequence ID" value="NZ_MTBC01000001.1"/>
</dbReference>
<dbReference type="InterPro" id="IPR025303">
    <property type="entry name" value="PdaC"/>
</dbReference>
<proteinExistence type="predicted"/>
<evidence type="ECO:0000313" key="3">
    <source>
        <dbReference type="EMBL" id="OQD44415.1"/>
    </source>
</evidence>
<sequence>MKIKFPLYVLVLLIFSCAGEQKLAVETQEFKTTACDACLDAQLNLPRFTDETDLAKTINSTLDAEVIALLNFNDEVSLNSVDDALKAFEASFTELKTQYGDDMIPWEANIEGKVFYETDSLVTLQMQTYMFTGGAHGYSAVNFLNFSKQAALLLPPEDLFVALDEFKTLAEQEFRKQEKIPADKPINHTGLMFEDDVFQLPANIGYAPEGLLLWYNQYEIASYADGPITLTLPYEKVNPYLVVKGKLANK</sequence>
<gene>
    <name evidence="3" type="ORF">BUL40_02355</name>
</gene>